<dbReference type="EMBL" id="JADUOV010000001">
    <property type="protein sequence ID" value="MBH1788745.1"/>
    <property type="molecule type" value="Genomic_DNA"/>
</dbReference>
<name>A0AA40YBH6_STEMA</name>
<dbReference type="Proteomes" id="UP000634179">
    <property type="component" value="Unassembled WGS sequence"/>
</dbReference>
<proteinExistence type="predicted"/>
<dbReference type="AlphaFoldDB" id="A0AA40YBH6"/>
<comment type="caution">
    <text evidence="2">The sequence shown here is derived from an EMBL/GenBank/DDBJ whole genome shotgun (WGS) entry which is preliminary data.</text>
</comment>
<dbReference type="InterPro" id="IPR020941">
    <property type="entry name" value="SUFU-like_domain"/>
</dbReference>
<protein>
    <submittedName>
        <fullName evidence="2">Suppressor of fused domain protein</fullName>
    </submittedName>
</protein>
<dbReference type="RefSeq" id="WP_049404396.1">
    <property type="nucleotide sequence ID" value="NZ_JANKBX010000001.1"/>
</dbReference>
<accession>A0AA40YBH6</accession>
<gene>
    <name evidence="2" type="ORF">I5V89_02545</name>
</gene>
<organism evidence="2 3">
    <name type="scientific">Stenotrophomonas maltophilia</name>
    <name type="common">Pseudomonas maltophilia</name>
    <name type="synonym">Xanthomonas maltophilia</name>
    <dbReference type="NCBI Taxonomy" id="40324"/>
    <lineage>
        <taxon>Bacteria</taxon>
        <taxon>Pseudomonadati</taxon>
        <taxon>Pseudomonadota</taxon>
        <taxon>Gammaproteobacteria</taxon>
        <taxon>Lysobacterales</taxon>
        <taxon>Lysobacteraceae</taxon>
        <taxon>Stenotrophomonas</taxon>
        <taxon>Stenotrophomonas maltophilia group</taxon>
    </lineage>
</organism>
<reference evidence="2" key="1">
    <citation type="submission" date="2020-11" db="EMBL/GenBank/DDBJ databases">
        <title>Enhanced detection system for hospital associated transmission using whole genome sequencing surveillance.</title>
        <authorList>
            <person name="Harrison L.H."/>
            <person name="Van Tyne D."/>
            <person name="Marsh J.W."/>
            <person name="Griffith M.P."/>
            <person name="Snyder D.J."/>
            <person name="Cooper V.S."/>
            <person name="Mustapha M."/>
        </authorList>
    </citation>
    <scope>NUCLEOTIDE SEQUENCE</scope>
    <source>
        <strain evidence="2">STEN00053</strain>
    </source>
</reference>
<evidence type="ECO:0000259" key="1">
    <source>
        <dbReference type="Pfam" id="PF05076"/>
    </source>
</evidence>
<dbReference type="Pfam" id="PF05076">
    <property type="entry name" value="SUFU"/>
    <property type="match status" value="1"/>
</dbReference>
<feature type="domain" description="Suppressor of fused-like" evidence="1">
    <location>
        <begin position="38"/>
        <end position="193"/>
    </location>
</feature>
<evidence type="ECO:0000313" key="3">
    <source>
        <dbReference type="Proteomes" id="UP000634179"/>
    </source>
</evidence>
<sequence length="200" mass="22214">MGTVTEQHRAVAMHAIKVMGAEGRPKVQAFHDDHRLRSVDILTMFSSPEAGLKSISSIGLSDSVLCHAEGHELETRVELCACAEQDALHWDNVVASTAFAIMRDRAAVQPGSVIPDILQDYFPSTRMPHVYLVPPFFWNDARFPGLQFPPVAINWLQCIAIHESERQLVERIGGDAFDDLLQRHEVDVLDMHRAPVAGAL</sequence>
<evidence type="ECO:0000313" key="2">
    <source>
        <dbReference type="EMBL" id="MBH1788745.1"/>
    </source>
</evidence>